<gene>
    <name evidence="1" type="ORF">CRX57_00395</name>
</gene>
<evidence type="ECO:0000313" key="1">
    <source>
        <dbReference type="EMBL" id="PHH38694.1"/>
    </source>
</evidence>
<comment type="caution">
    <text evidence="1">The sequence shown here is derived from an EMBL/GenBank/DDBJ whole genome shotgun (WGS) entry which is preliminary data.</text>
</comment>
<accession>A0A2C5W513</accession>
<proteinExistence type="predicted"/>
<dbReference type="EMBL" id="PDKZ01000002">
    <property type="protein sequence ID" value="PHH38694.1"/>
    <property type="molecule type" value="Genomic_DNA"/>
</dbReference>
<organism evidence="1 2">
    <name type="scientific">Pseudomonas putida</name>
    <name type="common">Arthrobacter siderocapsulatus</name>
    <dbReference type="NCBI Taxonomy" id="303"/>
    <lineage>
        <taxon>Bacteria</taxon>
        <taxon>Pseudomonadati</taxon>
        <taxon>Pseudomonadota</taxon>
        <taxon>Gammaproteobacteria</taxon>
        <taxon>Pseudomonadales</taxon>
        <taxon>Pseudomonadaceae</taxon>
        <taxon>Pseudomonas</taxon>
    </lineage>
</organism>
<reference evidence="2" key="1">
    <citation type="submission" date="2017-10" db="EMBL/GenBank/DDBJ databases">
        <title>FDA dAtabase for Regulatory Grade micrObial Sequences (FDA-ARGOS): Supporting development and validation of Infectious Disease Dx tests.</title>
        <authorList>
            <person name="Goldberg B."/>
            <person name="Campos J."/>
            <person name="Tallon L."/>
            <person name="Sadzewicz L."/>
            <person name="Ott S."/>
            <person name="Zhao X."/>
            <person name="Nagaraj S."/>
            <person name="Vavikolanu K."/>
            <person name="Aluvathingal J."/>
            <person name="Nadendla S."/>
            <person name="Geyer C."/>
            <person name="Sichtig H."/>
        </authorList>
    </citation>
    <scope>NUCLEOTIDE SEQUENCE [LARGE SCALE GENOMIC DNA]</scope>
    <source>
        <strain evidence="2">FDAARGOS_376</strain>
    </source>
</reference>
<name>A0A2C5W513_PSEPU</name>
<evidence type="ECO:0000313" key="2">
    <source>
        <dbReference type="Proteomes" id="UP000222460"/>
    </source>
</evidence>
<sequence>MRVEEKQKALSAWHKLLEEPKIRMDAEEQYDELLKMADAMEQEGLITAGEWRQLVREAGTRFAQATEGLGGGT</sequence>
<dbReference type="RefSeq" id="WP_098963810.1">
    <property type="nucleotide sequence ID" value="NZ_PDKZ01000002.1"/>
</dbReference>
<dbReference type="Proteomes" id="UP000222460">
    <property type="component" value="Unassembled WGS sequence"/>
</dbReference>
<protein>
    <submittedName>
        <fullName evidence="1">Uncharacterized protein</fullName>
    </submittedName>
</protein>
<dbReference type="AlphaFoldDB" id="A0A2C5W513"/>